<evidence type="ECO:0000313" key="2">
    <source>
        <dbReference type="Proteomes" id="UP000036176"/>
    </source>
</evidence>
<protein>
    <submittedName>
        <fullName evidence="1">Uncharacterized protein</fullName>
    </submittedName>
</protein>
<evidence type="ECO:0000313" key="1">
    <source>
        <dbReference type="EMBL" id="KMO83678.1"/>
    </source>
</evidence>
<sequence length="62" mass="6631" precursor="true">MLRGSLAQTPSIMARMRRSAAMPSAAINRPHTEVVSAPSSWAPMWKSRSRSAMAVSRTASGS</sequence>
<dbReference type="AlphaFoldDB" id="A0A0J6WNL4"/>
<gene>
    <name evidence="1" type="ORF">MCHUDSM44219_01076</name>
</gene>
<organism evidence="1 2">
    <name type="scientific">Mycolicibacterium chubuense</name>
    <name type="common">Mycobacterium chubuense</name>
    <dbReference type="NCBI Taxonomy" id="1800"/>
    <lineage>
        <taxon>Bacteria</taxon>
        <taxon>Bacillati</taxon>
        <taxon>Actinomycetota</taxon>
        <taxon>Actinomycetes</taxon>
        <taxon>Mycobacteriales</taxon>
        <taxon>Mycobacteriaceae</taxon>
        <taxon>Mycolicibacterium</taxon>
    </lineage>
</organism>
<accession>A0A0J6WNL4</accession>
<dbReference type="EMBL" id="JYNX01000021">
    <property type="protein sequence ID" value="KMO83678.1"/>
    <property type="molecule type" value="Genomic_DNA"/>
</dbReference>
<name>A0A0J6WNL4_MYCCU</name>
<comment type="caution">
    <text evidence="1">The sequence shown here is derived from an EMBL/GenBank/DDBJ whole genome shotgun (WGS) entry which is preliminary data.</text>
</comment>
<dbReference type="Proteomes" id="UP000036176">
    <property type="component" value="Unassembled WGS sequence"/>
</dbReference>
<keyword evidence="2" id="KW-1185">Reference proteome</keyword>
<proteinExistence type="predicted"/>
<reference evidence="1 2" key="1">
    <citation type="journal article" date="2015" name="Genome Biol. Evol.">
        <title>Characterization of Three Mycobacterium spp. with Potential Use in Bioremediation by Genome Sequencing and Comparative Genomics.</title>
        <authorList>
            <person name="Das S."/>
            <person name="Pettersson B.M."/>
            <person name="Behra P.R."/>
            <person name="Ramesh M."/>
            <person name="Dasgupta S."/>
            <person name="Bhattacharya A."/>
            <person name="Kirsebom L.A."/>
        </authorList>
    </citation>
    <scope>NUCLEOTIDE SEQUENCE [LARGE SCALE GENOMIC DNA]</scope>
    <source>
        <strain evidence="1 2">DSM 44219</strain>
    </source>
</reference>